<organism evidence="1 2">
    <name type="scientific">Crypturellus undulatus</name>
    <dbReference type="NCBI Taxonomy" id="48396"/>
    <lineage>
        <taxon>Eukaryota</taxon>
        <taxon>Metazoa</taxon>
        <taxon>Chordata</taxon>
        <taxon>Craniata</taxon>
        <taxon>Vertebrata</taxon>
        <taxon>Euteleostomi</taxon>
        <taxon>Archelosauria</taxon>
        <taxon>Archosauria</taxon>
        <taxon>Dinosauria</taxon>
        <taxon>Saurischia</taxon>
        <taxon>Theropoda</taxon>
        <taxon>Coelurosauria</taxon>
        <taxon>Aves</taxon>
        <taxon>Palaeognathae</taxon>
        <taxon>Tinamiformes</taxon>
        <taxon>Tinamidae</taxon>
        <taxon>Crypturellus</taxon>
    </lineage>
</organism>
<proteinExistence type="predicted"/>
<dbReference type="AlphaFoldDB" id="A0A7K4LGB7"/>
<reference evidence="1 2" key="1">
    <citation type="submission" date="2019-09" db="EMBL/GenBank/DDBJ databases">
        <title>Bird 10,000 Genomes (B10K) Project - Family phase.</title>
        <authorList>
            <person name="Zhang G."/>
        </authorList>
    </citation>
    <scope>NUCLEOTIDE SEQUENCE [LARGE SCALE GENOMIC DNA]</scope>
    <source>
        <strain evidence="1">B10K-MSB-37135</strain>
        <tissue evidence="1">Heart</tissue>
    </source>
</reference>
<feature type="non-terminal residue" evidence="1">
    <location>
        <position position="106"/>
    </location>
</feature>
<dbReference type="Proteomes" id="UP000534426">
    <property type="component" value="Unassembled WGS sequence"/>
</dbReference>
<accession>A0A7K4LGB7</accession>
<gene>
    <name evidence="1" type="primary">Abca8</name>
    <name evidence="1" type="ORF">CRYUND_R15704</name>
</gene>
<feature type="non-terminal residue" evidence="1">
    <location>
        <position position="1"/>
    </location>
</feature>
<evidence type="ECO:0000313" key="1">
    <source>
        <dbReference type="EMBL" id="NWJ02949.1"/>
    </source>
</evidence>
<evidence type="ECO:0000313" key="2">
    <source>
        <dbReference type="Proteomes" id="UP000534426"/>
    </source>
</evidence>
<name>A0A7K4LGB7_9AVES</name>
<sequence length="106" mass="11979">GLFFPSRLLLFGVFILPLFVSFLMVQLTEGFNNFELAANLYFVPTEKNAHIKPTNLLIFNDTGSHIEDFIRALRSQKIVPEIAVEENITSLPHYNGAIKVSREGKV</sequence>
<comment type="caution">
    <text evidence="1">The sequence shown here is derived from an EMBL/GenBank/DDBJ whole genome shotgun (WGS) entry which is preliminary data.</text>
</comment>
<dbReference type="EMBL" id="VWPW01011413">
    <property type="protein sequence ID" value="NWJ02949.1"/>
    <property type="molecule type" value="Genomic_DNA"/>
</dbReference>
<protein>
    <submittedName>
        <fullName evidence="1">ABCA8 protein</fullName>
    </submittedName>
</protein>
<keyword evidence="2" id="KW-1185">Reference proteome</keyword>